<evidence type="ECO:0000313" key="1">
    <source>
        <dbReference type="EMBL" id="KAJ5161732.1"/>
    </source>
</evidence>
<evidence type="ECO:0000313" key="2">
    <source>
        <dbReference type="Proteomes" id="UP001146351"/>
    </source>
</evidence>
<sequence>MGTRDPSNRLDLEYAENVTTSTDKAYELANVMKNFLKDIRDNKEITKREAKMGDNIKNYIQWSLLEKEEKLDDKTDFGALIKSGRMITEDPHATCEAASEAFVIDSQQPGHLKINQVNLCERFLEKFHGQSAVACDKWCLKEIATVLKHVEQLTQTPIDISDKLTGTIFFQLLFTTNKDTTAKACKPRGEKNKRAEDHKDDLNVHSWADVNQDGTWATTQFVHWSTIIKDIADGKKDKGGVGRTSKNRPSAIALCAKGKPCLLPSLLATVTKANRAALIAMFLLKKLGQETLKSGVLTMA</sequence>
<gene>
    <name evidence="1" type="ORF">N7492_007124</name>
</gene>
<comment type="caution">
    <text evidence="1">The sequence shown here is derived from an EMBL/GenBank/DDBJ whole genome shotgun (WGS) entry which is preliminary data.</text>
</comment>
<dbReference type="EMBL" id="JAPQKO010000005">
    <property type="protein sequence ID" value="KAJ5161732.1"/>
    <property type="molecule type" value="Genomic_DNA"/>
</dbReference>
<dbReference type="AlphaFoldDB" id="A0A9W9LKG7"/>
<proteinExistence type="predicted"/>
<organism evidence="1 2">
    <name type="scientific">Penicillium capsulatum</name>
    <dbReference type="NCBI Taxonomy" id="69766"/>
    <lineage>
        <taxon>Eukaryota</taxon>
        <taxon>Fungi</taxon>
        <taxon>Dikarya</taxon>
        <taxon>Ascomycota</taxon>
        <taxon>Pezizomycotina</taxon>
        <taxon>Eurotiomycetes</taxon>
        <taxon>Eurotiomycetidae</taxon>
        <taxon>Eurotiales</taxon>
        <taxon>Aspergillaceae</taxon>
        <taxon>Penicillium</taxon>
    </lineage>
</organism>
<reference evidence="1" key="1">
    <citation type="submission" date="2022-11" db="EMBL/GenBank/DDBJ databases">
        <authorList>
            <person name="Petersen C."/>
        </authorList>
    </citation>
    <scope>NUCLEOTIDE SEQUENCE</scope>
    <source>
        <strain evidence="1">IBT 21917</strain>
    </source>
</reference>
<name>A0A9W9LKG7_9EURO</name>
<keyword evidence="2" id="KW-1185">Reference proteome</keyword>
<reference evidence="1" key="2">
    <citation type="journal article" date="2023" name="IMA Fungus">
        <title>Comparative genomic study of the Penicillium genus elucidates a diverse pangenome and 15 lateral gene transfer events.</title>
        <authorList>
            <person name="Petersen C."/>
            <person name="Sorensen T."/>
            <person name="Nielsen M.R."/>
            <person name="Sondergaard T.E."/>
            <person name="Sorensen J.L."/>
            <person name="Fitzpatrick D.A."/>
            <person name="Frisvad J.C."/>
            <person name="Nielsen K.L."/>
        </authorList>
    </citation>
    <scope>NUCLEOTIDE SEQUENCE</scope>
    <source>
        <strain evidence="1">IBT 21917</strain>
    </source>
</reference>
<dbReference type="Proteomes" id="UP001146351">
    <property type="component" value="Unassembled WGS sequence"/>
</dbReference>
<accession>A0A9W9LKG7</accession>
<protein>
    <submittedName>
        <fullName evidence="1">Uncharacterized protein</fullName>
    </submittedName>
</protein>